<dbReference type="SUPFAM" id="SSF46689">
    <property type="entry name" value="Homeodomain-like"/>
    <property type="match status" value="1"/>
</dbReference>
<dbReference type="PATRIC" id="fig|465820.4.peg.1703"/>
<sequence>MSHANARLTLHGRRLLVARVADDRRPVAHVAKELGVSRQCAYRWVRRFRAEGAAGLSDRSSRPRGMPTKTSPEREAVVLAARTRLRFGPVRRSAETGVPARTISRILARHQVPPLAWLDPVTGALIRATRATTNRYEHEHPGDMVHVDVKKLGRIPDGGGWRVHGRKEEFRGRGIGFDYVHAAVDDRTRLAHAEIHSDEKGVTAAGFLTRAAAHFARHGIPRIERVISDNAFAYRHSAAFKDAVAALGARQKFIKPHCPWQNGKVERFNQTLATEWAYQQPFTSNQARADALAPWIEHYQTGQIHSSHGLTPAARVSPT</sequence>
<dbReference type="NCBIfam" id="NF033577">
    <property type="entry name" value="transpos_IS481"/>
    <property type="match status" value="1"/>
</dbReference>
<evidence type="ECO:0000313" key="3">
    <source>
        <dbReference type="Proteomes" id="UP000072763"/>
    </source>
</evidence>
<dbReference type="InterPro" id="IPR047656">
    <property type="entry name" value="IS481-like_transpos"/>
</dbReference>
<dbReference type="GO" id="GO:0003676">
    <property type="term" value="F:nucleic acid binding"/>
    <property type="evidence" value="ECO:0007669"/>
    <property type="project" value="InterPro"/>
</dbReference>
<dbReference type="RefSeq" id="WP_058749685.1">
    <property type="nucleotide sequence ID" value="NZ_LDRC01000039.1"/>
</dbReference>
<dbReference type="Gene3D" id="3.30.420.10">
    <property type="entry name" value="Ribonuclease H-like superfamily/Ribonuclease H"/>
    <property type="match status" value="1"/>
</dbReference>
<accession>A0A147DR13</accession>
<dbReference type="InterPro" id="IPR012337">
    <property type="entry name" value="RNaseH-like_sf"/>
</dbReference>
<dbReference type="InterPro" id="IPR009057">
    <property type="entry name" value="Homeodomain-like_sf"/>
</dbReference>
<dbReference type="PANTHER" id="PTHR35004">
    <property type="entry name" value="TRANSPOSASE RV3428C-RELATED"/>
    <property type="match status" value="1"/>
</dbReference>
<organism evidence="2 3">
    <name type="scientific">Curtobacterium oceanosedimentum</name>
    <dbReference type="NCBI Taxonomy" id="465820"/>
    <lineage>
        <taxon>Bacteria</taxon>
        <taxon>Bacillati</taxon>
        <taxon>Actinomycetota</taxon>
        <taxon>Actinomycetes</taxon>
        <taxon>Micrococcales</taxon>
        <taxon>Microbacteriaceae</taxon>
        <taxon>Curtobacterium</taxon>
    </lineage>
</organism>
<gene>
    <name evidence="2" type="ORF">NS359_08045</name>
</gene>
<reference evidence="2 3" key="1">
    <citation type="journal article" date="2016" name="Front. Microbiol.">
        <title>Genomic Resource of Rice Seed Associated Bacteria.</title>
        <authorList>
            <person name="Midha S."/>
            <person name="Bansal K."/>
            <person name="Sharma S."/>
            <person name="Kumar N."/>
            <person name="Patil P.P."/>
            <person name="Chaudhry V."/>
            <person name="Patil P.B."/>
        </authorList>
    </citation>
    <scope>NUCLEOTIDE SEQUENCE [LARGE SCALE GENOMIC DNA]</scope>
    <source>
        <strain evidence="2 3">NS359</strain>
    </source>
</reference>
<dbReference type="InterPro" id="IPR036397">
    <property type="entry name" value="RNaseH_sf"/>
</dbReference>
<comment type="caution">
    <text evidence="2">The sequence shown here is derived from an EMBL/GenBank/DDBJ whole genome shotgun (WGS) entry which is preliminary data.</text>
</comment>
<dbReference type="GO" id="GO:0015074">
    <property type="term" value="P:DNA integration"/>
    <property type="evidence" value="ECO:0007669"/>
    <property type="project" value="InterPro"/>
</dbReference>
<dbReference type="OrthoDB" id="52928at2"/>
<dbReference type="PANTHER" id="PTHR35004:SF6">
    <property type="entry name" value="TRANSPOSASE"/>
    <property type="match status" value="1"/>
</dbReference>
<feature type="domain" description="Integrase catalytic" evidence="1">
    <location>
        <begin position="152"/>
        <end position="319"/>
    </location>
</feature>
<dbReference type="AlphaFoldDB" id="A0A147DR13"/>
<evidence type="ECO:0000259" key="1">
    <source>
        <dbReference type="PROSITE" id="PS50994"/>
    </source>
</evidence>
<name>A0A147DR13_9MICO</name>
<dbReference type="SUPFAM" id="SSF53098">
    <property type="entry name" value="Ribonuclease H-like"/>
    <property type="match status" value="1"/>
</dbReference>
<dbReference type="PROSITE" id="PS50994">
    <property type="entry name" value="INTEGRASE"/>
    <property type="match status" value="1"/>
</dbReference>
<evidence type="ECO:0000313" key="2">
    <source>
        <dbReference type="EMBL" id="KTR52032.1"/>
    </source>
</evidence>
<dbReference type="Pfam" id="PF13683">
    <property type="entry name" value="rve_3"/>
    <property type="match status" value="1"/>
</dbReference>
<protein>
    <submittedName>
        <fullName evidence="2">Transposase</fullName>
    </submittedName>
</protein>
<dbReference type="Pfam" id="PF13011">
    <property type="entry name" value="LZ_Tnp_IS481"/>
    <property type="match status" value="1"/>
</dbReference>
<proteinExistence type="predicted"/>
<dbReference type="EMBL" id="LDRC01000039">
    <property type="protein sequence ID" value="KTR52032.1"/>
    <property type="molecule type" value="Genomic_DNA"/>
</dbReference>
<dbReference type="InterPro" id="IPR024967">
    <property type="entry name" value="DNA-bd_IS481-type"/>
</dbReference>
<dbReference type="Proteomes" id="UP000072763">
    <property type="component" value="Unassembled WGS sequence"/>
</dbReference>
<dbReference type="InterPro" id="IPR001584">
    <property type="entry name" value="Integrase_cat-core"/>
</dbReference>